<evidence type="ECO:0000256" key="6">
    <source>
        <dbReference type="RuleBase" id="RU365089"/>
    </source>
</evidence>
<dbReference type="PANTHER" id="PTHR33217:SF7">
    <property type="entry name" value="TRANSPOSASE FOR INSERTION SEQUENCE ELEMENT IS1081"/>
    <property type="match status" value="1"/>
</dbReference>
<evidence type="ECO:0000313" key="9">
    <source>
        <dbReference type="Proteomes" id="UP001320876"/>
    </source>
</evidence>
<keyword evidence="3 6" id="KW-0815">Transposition</keyword>
<evidence type="ECO:0000313" key="8">
    <source>
        <dbReference type="EMBL" id="MCW1925707.1"/>
    </source>
</evidence>
<comment type="caution">
    <text evidence="8">The sequence shown here is derived from an EMBL/GenBank/DDBJ whole genome shotgun (WGS) entry which is preliminary data.</text>
</comment>
<reference evidence="8 9" key="1">
    <citation type="submission" date="2022-10" db="EMBL/GenBank/DDBJ databases">
        <title>Luteolibacter arcticus strain CCTCC AB 2014275, whole genome shotgun sequencing project.</title>
        <authorList>
            <person name="Zhao G."/>
            <person name="Shen L."/>
        </authorList>
    </citation>
    <scope>NUCLEOTIDE SEQUENCE [LARGE SCALE GENOMIC DNA]</scope>
    <source>
        <strain evidence="8 9">CCTCC AB 2014275</strain>
    </source>
</reference>
<protein>
    <recommendedName>
        <fullName evidence="6">Mutator family transposase</fullName>
    </recommendedName>
</protein>
<keyword evidence="4 6" id="KW-0238">DNA-binding</keyword>
<keyword evidence="9" id="KW-1185">Reference proteome</keyword>
<organism evidence="8 9">
    <name type="scientific">Luteolibacter arcticus</name>
    <dbReference type="NCBI Taxonomy" id="1581411"/>
    <lineage>
        <taxon>Bacteria</taxon>
        <taxon>Pseudomonadati</taxon>
        <taxon>Verrucomicrobiota</taxon>
        <taxon>Verrucomicrobiia</taxon>
        <taxon>Verrucomicrobiales</taxon>
        <taxon>Verrucomicrobiaceae</taxon>
        <taxon>Luteolibacter</taxon>
    </lineage>
</organism>
<evidence type="ECO:0000256" key="4">
    <source>
        <dbReference type="ARBA" id="ARBA00023125"/>
    </source>
</evidence>
<feature type="compositionally biased region" description="Low complexity" evidence="7">
    <location>
        <begin position="313"/>
        <end position="333"/>
    </location>
</feature>
<dbReference type="PANTHER" id="PTHR33217">
    <property type="entry name" value="TRANSPOSASE FOR INSERTION SEQUENCE ELEMENT IS1081"/>
    <property type="match status" value="1"/>
</dbReference>
<keyword evidence="6" id="KW-0814">Transposable element</keyword>
<keyword evidence="5 6" id="KW-0233">DNA recombination</keyword>
<comment type="function">
    <text evidence="1 6">Required for the transposition of the insertion element.</text>
</comment>
<evidence type="ECO:0000256" key="1">
    <source>
        <dbReference type="ARBA" id="ARBA00002190"/>
    </source>
</evidence>
<dbReference type="EMBL" id="JAPDDT010000016">
    <property type="protein sequence ID" value="MCW1925707.1"/>
    <property type="molecule type" value="Genomic_DNA"/>
</dbReference>
<feature type="compositionally biased region" description="Polar residues" evidence="7">
    <location>
        <begin position="335"/>
        <end position="344"/>
    </location>
</feature>
<gene>
    <name evidence="8" type="ORF">OKA05_24325</name>
</gene>
<dbReference type="Proteomes" id="UP001320876">
    <property type="component" value="Unassembled WGS sequence"/>
</dbReference>
<evidence type="ECO:0000256" key="5">
    <source>
        <dbReference type="ARBA" id="ARBA00023172"/>
    </source>
</evidence>
<dbReference type="InterPro" id="IPR001207">
    <property type="entry name" value="Transposase_mutator"/>
</dbReference>
<accession>A0ABT3GQA5</accession>
<feature type="region of interest" description="Disordered" evidence="7">
    <location>
        <begin position="313"/>
        <end position="344"/>
    </location>
</feature>
<evidence type="ECO:0000256" key="2">
    <source>
        <dbReference type="ARBA" id="ARBA00010961"/>
    </source>
</evidence>
<evidence type="ECO:0000256" key="3">
    <source>
        <dbReference type="ARBA" id="ARBA00022578"/>
    </source>
</evidence>
<sequence length="344" mass="37708">MRHETEGEVKLATYAAASSPQGLFEQVVAAVAQGLPVRGVERALDGAVSRSGASRMWAEKSREQLELLRGRPLDDADWLSVFLDGVWLTRELCVVVAVGIDTEGNKRVLDFEQGPSENITTVEALLKRLRSRGLAAKAGRRLLVLRDGSSAIAAGVRRLWPDAVQQECLVHAHSNLRDAVRKRDRADLDLRFKALREAQGKAAGEEAFEDLMEFVSERNAAAALALGARRDVLLAFHRMEVPSTLNTTFLSTNLIENVLRNWREATGNVKRWNEKQDMVPRWMAAGLLWAEAGFRKIRHAEDLPRLAAALSTSAPSSSPAIAGSSSFAASDSADQQETCRSTGR</sequence>
<evidence type="ECO:0000256" key="7">
    <source>
        <dbReference type="SAM" id="MobiDB-lite"/>
    </source>
</evidence>
<dbReference type="Pfam" id="PF00872">
    <property type="entry name" value="Transposase_mut"/>
    <property type="match status" value="1"/>
</dbReference>
<comment type="similarity">
    <text evidence="2 6">Belongs to the transposase mutator family.</text>
</comment>
<name>A0ABT3GQA5_9BACT</name>
<proteinExistence type="inferred from homology"/>